<dbReference type="OrthoDB" id="6647425at2"/>
<dbReference type="InterPro" id="IPR007227">
    <property type="entry name" value="Cell_shape_determining_MreD"/>
</dbReference>
<dbReference type="InterPro" id="IPR026034">
    <property type="entry name" value="MreD_proteobac"/>
</dbReference>
<evidence type="ECO:0000256" key="8">
    <source>
        <dbReference type="PIRNR" id="PIRNR018472"/>
    </source>
</evidence>
<feature type="transmembrane region" description="Helical" evidence="9">
    <location>
        <begin position="6"/>
        <end position="25"/>
    </location>
</feature>
<feature type="transmembrane region" description="Helical" evidence="9">
    <location>
        <begin position="37"/>
        <end position="62"/>
    </location>
</feature>
<dbReference type="PANTHER" id="PTHR37484">
    <property type="entry name" value="ROD SHAPE-DETERMINING PROTEIN MRED"/>
    <property type="match status" value="1"/>
</dbReference>
<evidence type="ECO:0000256" key="5">
    <source>
        <dbReference type="ARBA" id="ARBA00022960"/>
    </source>
</evidence>
<evidence type="ECO:0000256" key="9">
    <source>
        <dbReference type="SAM" id="Phobius"/>
    </source>
</evidence>
<organism evidence="10 11">
    <name type="scientific">Actinobacillus delphinicola</name>
    <dbReference type="NCBI Taxonomy" id="51161"/>
    <lineage>
        <taxon>Bacteria</taxon>
        <taxon>Pseudomonadati</taxon>
        <taxon>Pseudomonadota</taxon>
        <taxon>Gammaproteobacteria</taxon>
        <taxon>Pasteurellales</taxon>
        <taxon>Pasteurellaceae</taxon>
        <taxon>Actinobacillus</taxon>
    </lineage>
</organism>
<dbReference type="AlphaFoldDB" id="A0A448TSV5"/>
<evidence type="ECO:0000256" key="4">
    <source>
        <dbReference type="ARBA" id="ARBA00022692"/>
    </source>
</evidence>
<dbReference type="PIRSF" id="PIRSF018472">
    <property type="entry name" value="MreD_proteobac"/>
    <property type="match status" value="1"/>
</dbReference>
<keyword evidence="7 8" id="KW-0472">Membrane</keyword>
<dbReference type="PANTHER" id="PTHR37484:SF1">
    <property type="entry name" value="ROD SHAPE-DETERMINING PROTEIN MRED"/>
    <property type="match status" value="1"/>
</dbReference>
<comment type="similarity">
    <text evidence="2 8">Belongs to the MreD family.</text>
</comment>
<keyword evidence="3 8" id="KW-1003">Cell membrane</keyword>
<dbReference type="GO" id="GO:0005886">
    <property type="term" value="C:plasma membrane"/>
    <property type="evidence" value="ECO:0007669"/>
    <property type="project" value="UniProtKB-SubCell"/>
</dbReference>
<evidence type="ECO:0000256" key="1">
    <source>
        <dbReference type="ARBA" id="ARBA00004651"/>
    </source>
</evidence>
<keyword evidence="11" id="KW-1185">Reference proteome</keyword>
<feature type="transmembrane region" description="Helical" evidence="9">
    <location>
        <begin position="100"/>
        <end position="124"/>
    </location>
</feature>
<keyword evidence="5 8" id="KW-0133">Cell shape</keyword>
<evidence type="ECO:0000313" key="11">
    <source>
        <dbReference type="Proteomes" id="UP000279799"/>
    </source>
</evidence>
<proteinExistence type="inferred from homology"/>
<evidence type="ECO:0000256" key="2">
    <source>
        <dbReference type="ARBA" id="ARBA00007776"/>
    </source>
</evidence>
<dbReference type="GO" id="GO:0008360">
    <property type="term" value="P:regulation of cell shape"/>
    <property type="evidence" value="ECO:0007669"/>
    <property type="project" value="UniProtKB-UniRule"/>
</dbReference>
<name>A0A448TSV5_9PAST</name>
<dbReference type="NCBIfam" id="TIGR03426">
    <property type="entry name" value="shape_MreD"/>
    <property type="match status" value="1"/>
</dbReference>
<evidence type="ECO:0000313" key="10">
    <source>
        <dbReference type="EMBL" id="VEJ09079.1"/>
    </source>
</evidence>
<gene>
    <name evidence="10" type="primary">mreD</name>
    <name evidence="10" type="ORF">NCTC12871_00509</name>
</gene>
<feature type="transmembrane region" description="Helical" evidence="9">
    <location>
        <begin position="136"/>
        <end position="153"/>
    </location>
</feature>
<accession>A0A448TSV5</accession>
<dbReference type="Pfam" id="PF04093">
    <property type="entry name" value="MreD"/>
    <property type="match status" value="1"/>
</dbReference>
<comment type="subcellular location">
    <subcellularLocation>
        <location evidence="8">Cell inner membrane</location>
    </subcellularLocation>
    <subcellularLocation>
        <location evidence="1">Cell membrane</location>
        <topology evidence="1">Multi-pass membrane protein</topology>
    </subcellularLocation>
</comment>
<evidence type="ECO:0000256" key="3">
    <source>
        <dbReference type="ARBA" id="ARBA00022475"/>
    </source>
</evidence>
<dbReference type="Proteomes" id="UP000279799">
    <property type="component" value="Chromosome"/>
</dbReference>
<evidence type="ECO:0000256" key="6">
    <source>
        <dbReference type="ARBA" id="ARBA00022989"/>
    </source>
</evidence>
<feature type="transmembrane region" description="Helical" evidence="9">
    <location>
        <begin position="68"/>
        <end position="88"/>
    </location>
</feature>
<keyword evidence="8" id="KW-0997">Cell inner membrane</keyword>
<dbReference type="KEGG" id="adp:NCTC12871_00509"/>
<protein>
    <recommendedName>
        <fullName evidence="8">Rod shape-determining protein MreD</fullName>
    </recommendedName>
</protein>
<dbReference type="EMBL" id="LR134510">
    <property type="protein sequence ID" value="VEJ09079.1"/>
    <property type="molecule type" value="Genomic_DNA"/>
</dbReference>
<comment type="function">
    <text evidence="8">Involved in formation of the rod shape of the cell. May also contribute to regulation of formation of penicillin-binding proteins.</text>
</comment>
<keyword evidence="6 9" id="KW-1133">Transmembrane helix</keyword>
<dbReference type="RefSeq" id="WP_126598703.1">
    <property type="nucleotide sequence ID" value="NZ_LR134510.1"/>
</dbReference>
<keyword evidence="4 9" id="KW-0812">Transmembrane</keyword>
<evidence type="ECO:0000256" key="7">
    <source>
        <dbReference type="ARBA" id="ARBA00023136"/>
    </source>
</evidence>
<reference evidence="10 11" key="1">
    <citation type="submission" date="2018-12" db="EMBL/GenBank/DDBJ databases">
        <authorList>
            <consortium name="Pathogen Informatics"/>
        </authorList>
    </citation>
    <scope>NUCLEOTIDE SEQUENCE [LARGE SCALE GENOMIC DNA]</scope>
    <source>
        <strain evidence="10 11">NCTC12871</strain>
    </source>
</reference>
<sequence>MKNLHWGHYLCILIVFFLAVVLQVLPWPQGWQGARPAWLVLAVMYWILVLPDKINIGTAFVIGIVWDLVTGSVLGVHAMVLVIFAYFIRIKYMMLRNLSLWFQSILVIFFVMFIRLGLFVIEYILYHNVTFDPHCLYGALLSGILWPWLVLLLRSVRYRIRLY</sequence>